<evidence type="ECO:0000256" key="3">
    <source>
        <dbReference type="ARBA" id="ARBA00022692"/>
    </source>
</evidence>
<evidence type="ECO:0000256" key="4">
    <source>
        <dbReference type="ARBA" id="ARBA00022989"/>
    </source>
</evidence>
<feature type="transmembrane region" description="Helical" evidence="7">
    <location>
        <begin position="513"/>
        <end position="532"/>
    </location>
</feature>
<proteinExistence type="predicted"/>
<dbReference type="PANTHER" id="PTHR34697">
    <property type="entry name" value="PHOSPHATIDYLGLYCEROL LYSYLTRANSFERASE"/>
    <property type="match status" value="1"/>
</dbReference>
<dbReference type="RefSeq" id="WP_118998987.1">
    <property type="nucleotide sequence ID" value="NZ_QWGP01000001.1"/>
</dbReference>
<evidence type="ECO:0000256" key="6">
    <source>
        <dbReference type="SAM" id="MobiDB-lite"/>
    </source>
</evidence>
<evidence type="ECO:0000256" key="1">
    <source>
        <dbReference type="ARBA" id="ARBA00004651"/>
    </source>
</evidence>
<accession>A0AAX1URB4</accession>
<dbReference type="InterPro" id="IPR016181">
    <property type="entry name" value="Acyl_CoA_acyltransferase"/>
</dbReference>
<dbReference type="AlphaFoldDB" id="A0AAX1URB4"/>
<keyword evidence="2" id="KW-1003">Cell membrane</keyword>
<reference evidence="9 10" key="1">
    <citation type="submission" date="2018-08" db="EMBL/GenBank/DDBJ databases">
        <title>Draft genome sequence of Rhodobacter sphaeroides FY.</title>
        <authorList>
            <person name="Rayyan A."/>
            <person name="Meyer T.E."/>
            <person name="Kyndt J.A."/>
        </authorList>
    </citation>
    <scope>NUCLEOTIDE SEQUENCE [LARGE SCALE GENOMIC DNA]</scope>
    <source>
        <strain evidence="9 10">FY</strain>
    </source>
</reference>
<evidence type="ECO:0000256" key="7">
    <source>
        <dbReference type="SAM" id="Phobius"/>
    </source>
</evidence>
<feature type="transmembrane region" description="Helical" evidence="7">
    <location>
        <begin position="259"/>
        <end position="283"/>
    </location>
</feature>
<feature type="transmembrane region" description="Helical" evidence="7">
    <location>
        <begin position="149"/>
        <end position="176"/>
    </location>
</feature>
<evidence type="ECO:0000313" key="9">
    <source>
        <dbReference type="EMBL" id="RHZ98583.1"/>
    </source>
</evidence>
<name>A0AAX1URB4_CERSP</name>
<feature type="domain" description="Phosphatidylglycerol lysyltransferase C-terminal" evidence="8">
    <location>
        <begin position="558"/>
        <end position="843"/>
    </location>
</feature>
<evidence type="ECO:0000313" key="10">
    <source>
        <dbReference type="Proteomes" id="UP000266305"/>
    </source>
</evidence>
<evidence type="ECO:0000259" key="8">
    <source>
        <dbReference type="Pfam" id="PF09924"/>
    </source>
</evidence>
<dbReference type="EMBL" id="QWGP01000001">
    <property type="protein sequence ID" value="RHZ98583.1"/>
    <property type="molecule type" value="Genomic_DNA"/>
</dbReference>
<dbReference type="PANTHER" id="PTHR34697:SF2">
    <property type="entry name" value="PHOSPHATIDYLGLYCEROL LYSYLTRANSFERASE"/>
    <property type="match status" value="1"/>
</dbReference>
<dbReference type="Proteomes" id="UP000266305">
    <property type="component" value="Unassembled WGS sequence"/>
</dbReference>
<dbReference type="GO" id="GO:0005886">
    <property type="term" value="C:plasma membrane"/>
    <property type="evidence" value="ECO:0007669"/>
    <property type="project" value="UniProtKB-SubCell"/>
</dbReference>
<dbReference type="InterPro" id="IPR024320">
    <property type="entry name" value="LPG_synthase_C"/>
</dbReference>
<feature type="region of interest" description="Disordered" evidence="6">
    <location>
        <begin position="1"/>
        <end position="23"/>
    </location>
</feature>
<organism evidence="9 10">
    <name type="scientific">Cereibacter sphaeroides</name>
    <name type="common">Rhodobacter sphaeroides</name>
    <dbReference type="NCBI Taxonomy" id="1063"/>
    <lineage>
        <taxon>Bacteria</taxon>
        <taxon>Pseudomonadati</taxon>
        <taxon>Pseudomonadota</taxon>
        <taxon>Alphaproteobacteria</taxon>
        <taxon>Rhodobacterales</taxon>
        <taxon>Paracoccaceae</taxon>
        <taxon>Cereibacter</taxon>
    </lineage>
</organism>
<feature type="transmembrane region" description="Helical" evidence="7">
    <location>
        <begin position="303"/>
        <end position="323"/>
    </location>
</feature>
<comment type="subcellular location">
    <subcellularLocation>
        <location evidence="1">Cell membrane</location>
        <topology evidence="1">Multi-pass membrane protein</topology>
    </subcellularLocation>
</comment>
<feature type="transmembrane region" description="Helical" evidence="7">
    <location>
        <begin position="107"/>
        <end position="129"/>
    </location>
</feature>
<feature type="transmembrane region" description="Helical" evidence="7">
    <location>
        <begin position="379"/>
        <end position="402"/>
    </location>
</feature>
<dbReference type="NCBIfam" id="NF033480">
    <property type="entry name" value="bifunc_MprF"/>
    <property type="match status" value="1"/>
</dbReference>
<evidence type="ECO:0000256" key="5">
    <source>
        <dbReference type="ARBA" id="ARBA00023136"/>
    </source>
</evidence>
<dbReference type="SUPFAM" id="SSF55729">
    <property type="entry name" value="Acyl-CoA N-acyltransferases (Nat)"/>
    <property type="match status" value="1"/>
</dbReference>
<dbReference type="GO" id="GO:0016755">
    <property type="term" value="F:aminoacyltransferase activity"/>
    <property type="evidence" value="ECO:0007669"/>
    <property type="project" value="TreeGrafter"/>
</dbReference>
<protein>
    <submittedName>
        <fullName evidence="9">Bifunctional lysylphosphatidylglycerol flippase/synthetase MprF</fullName>
    </submittedName>
</protein>
<feature type="transmembrane region" description="Helical" evidence="7">
    <location>
        <begin position="35"/>
        <end position="56"/>
    </location>
</feature>
<keyword evidence="5 7" id="KW-0472">Membrane</keyword>
<feature type="transmembrane region" description="Helical" evidence="7">
    <location>
        <begin position="188"/>
        <end position="209"/>
    </location>
</feature>
<feature type="transmembrane region" description="Helical" evidence="7">
    <location>
        <begin position="468"/>
        <end position="489"/>
    </location>
</feature>
<comment type="caution">
    <text evidence="9">The sequence shown here is derived from an EMBL/GenBank/DDBJ whole genome shotgun (WGS) entry which is preliminary data.</text>
</comment>
<dbReference type="GO" id="GO:0055091">
    <property type="term" value="P:phospholipid homeostasis"/>
    <property type="evidence" value="ECO:0007669"/>
    <property type="project" value="TreeGrafter"/>
</dbReference>
<feature type="transmembrane region" description="Helical" evidence="7">
    <location>
        <begin position="344"/>
        <end position="367"/>
    </location>
</feature>
<evidence type="ECO:0000256" key="2">
    <source>
        <dbReference type="ARBA" id="ARBA00022475"/>
    </source>
</evidence>
<dbReference type="Pfam" id="PF09924">
    <property type="entry name" value="LPG_synthase_C"/>
    <property type="match status" value="1"/>
</dbReference>
<sequence length="871" mass="94293">MSWRSETPEDATPPDEALPPRSRPVRDWLSRNRTVLLALVTWVVFAAVAYTTYRITGDIRYKDILHALEATTWTDILIAGFFTVVSFVLLAGYDVNALRHLGKQANLVQVGMIAFSAYAIGNTVGFGPLSAGAVRYRGYSRLGLSGEQIAGVIAFVTLSFGLGLTVTTALAALVAADQVAGFAGLTPQMLRLLSAALLLALTVAAVILWRSDGWLRSHMPRPGIALGQLAITAADLMVCATVLWVLLPQDLEVSWISFVIIYAIAIGLGVLSHVPAGLGVLEAVILTTLGGSTGTDALLGSLVLYRVIYHVVPLLIAVVVVAWTEALEAFHSPRLEWAQRMGTLLAPSLLGSLAVICGVMLIFSSVIPAREANLVWLAGYVPALLIEGAHFLSSLIGLVLFVAARGLTQRLDGAYWLTLGAASAAFLFTFVKALAPYEAVMLAALIGFLLLSRPLFDRPASLFSQTLTPPWIAGIATVAISAITILLFVQKDVAYSHDLWWQFEISAEAPRGLRALLGVVVLSALIAIRSLLQPSRPEPGMPDEAELQKALAIVEGQDMGEANLVRMRDKSLIFSDAGDAFLMYAVQGQSWISLFGPIGAPRAQAELIWRFIETARAKGGRPVFYQVPPSLLPLCADAGLRGLKLGERAVVDLEAMDLQSSQWAEQRQALRKGERMGLAFELLEPADLGPILDELQQVSDAWLAHHDTREKGFALGRFERDYVAVQPVAVLRAEGRIVAFATVMQTGTKAEATLDLMRFARSAPPGSMDVLLCNLLVEMKWQGFRSFNLGMAPLSGITAHQAAPFWNHLGQSVFEHGERFYNFRGLRSFKAKYRPDWQSRYLVTPGGVSPLAALVDVTLLIGGGLRGVMRK</sequence>
<dbReference type="InterPro" id="IPR051211">
    <property type="entry name" value="PG_lysyltransferase"/>
</dbReference>
<feature type="transmembrane region" description="Helical" evidence="7">
    <location>
        <begin position="76"/>
        <end position="95"/>
    </location>
</feature>
<keyword evidence="4 7" id="KW-1133">Transmembrane helix</keyword>
<gene>
    <name evidence="9" type="primary">mprF</name>
    <name evidence="9" type="ORF">D1114_00385</name>
</gene>
<feature type="transmembrane region" description="Helical" evidence="7">
    <location>
        <begin position="229"/>
        <end position="247"/>
    </location>
</feature>
<keyword evidence="3 7" id="KW-0812">Transmembrane</keyword>